<dbReference type="GeneID" id="87828375"/>
<comment type="cofactor">
    <cofactor evidence="2">
        <name>FAD</name>
        <dbReference type="ChEBI" id="CHEBI:57692"/>
    </cofactor>
</comment>
<dbReference type="GO" id="GO:0016903">
    <property type="term" value="F:oxidoreductase activity, acting on the aldehyde or oxo group of donors"/>
    <property type="evidence" value="ECO:0007669"/>
    <property type="project" value="InterPro"/>
</dbReference>
<keyword evidence="8" id="KW-0288">FMN</keyword>
<dbReference type="InterPro" id="IPR019752">
    <property type="entry name" value="Pyrv/ketoisovalerate_OxRed_cat"/>
</dbReference>
<dbReference type="InterPro" id="IPR017938">
    <property type="entry name" value="Riboflavin_synthase-like_b-brl"/>
</dbReference>
<dbReference type="GO" id="GO:0050660">
    <property type="term" value="F:flavin adenine dinucleotide binding"/>
    <property type="evidence" value="ECO:0007669"/>
    <property type="project" value="TreeGrafter"/>
</dbReference>
<dbReference type="GO" id="GO:0051539">
    <property type="term" value="F:4 iron, 4 sulfur cluster binding"/>
    <property type="evidence" value="ECO:0007669"/>
    <property type="project" value="UniProtKB-KW"/>
</dbReference>
<evidence type="ECO:0000256" key="17">
    <source>
        <dbReference type="ARBA" id="ARBA00059320"/>
    </source>
</evidence>
<gene>
    <name evidence="20" type="ORF">N657DRAFT_638500</name>
</gene>
<evidence type="ECO:0000256" key="18">
    <source>
        <dbReference type="SAM" id="MobiDB-lite"/>
    </source>
</evidence>
<comment type="function">
    <text evidence="17">This enzyme catalyzes the 6-electron reduction of sulfite to sulfide. This is one of several activities required for the biosynthesis of L-cysteine from sulfate.</text>
</comment>
<dbReference type="InterPro" id="IPR033412">
    <property type="entry name" value="PFOR_II"/>
</dbReference>
<keyword evidence="11" id="KW-0521">NADP</keyword>
<dbReference type="Pfam" id="PF17147">
    <property type="entry name" value="PFOR_II"/>
    <property type="match status" value="1"/>
</dbReference>
<dbReference type="PANTHER" id="PTHR19384:SF109">
    <property type="entry name" value="SULFITE REDUCTASE [NADPH] FLAVOPROTEIN COMPONENT"/>
    <property type="match status" value="1"/>
</dbReference>
<dbReference type="PROSITE" id="PS51384">
    <property type="entry name" value="FAD_FR"/>
    <property type="match status" value="1"/>
</dbReference>
<reference evidence="20" key="1">
    <citation type="journal article" date="2023" name="Mol. Phylogenet. Evol.">
        <title>Genome-scale phylogeny and comparative genomics of the fungal order Sordariales.</title>
        <authorList>
            <person name="Hensen N."/>
            <person name="Bonometti L."/>
            <person name="Westerberg I."/>
            <person name="Brannstrom I.O."/>
            <person name="Guillou S."/>
            <person name="Cros-Aarteil S."/>
            <person name="Calhoun S."/>
            <person name="Haridas S."/>
            <person name="Kuo A."/>
            <person name="Mondo S."/>
            <person name="Pangilinan J."/>
            <person name="Riley R."/>
            <person name="LaButti K."/>
            <person name="Andreopoulos B."/>
            <person name="Lipzen A."/>
            <person name="Chen C."/>
            <person name="Yan M."/>
            <person name="Daum C."/>
            <person name="Ng V."/>
            <person name="Clum A."/>
            <person name="Steindorff A."/>
            <person name="Ohm R.A."/>
            <person name="Martin F."/>
            <person name="Silar P."/>
            <person name="Natvig D.O."/>
            <person name="Lalanne C."/>
            <person name="Gautier V."/>
            <person name="Ament-Velasquez S.L."/>
            <person name="Kruys A."/>
            <person name="Hutchinson M.I."/>
            <person name="Powell A.J."/>
            <person name="Barry K."/>
            <person name="Miller A.N."/>
            <person name="Grigoriev I.V."/>
            <person name="Debuchy R."/>
            <person name="Gladieux P."/>
            <person name="Hiltunen Thoren M."/>
            <person name="Johannesson H."/>
        </authorList>
    </citation>
    <scope>NUCLEOTIDE SEQUENCE</scope>
    <source>
        <strain evidence="20">CBS 731.68</strain>
    </source>
</reference>
<dbReference type="Pfam" id="PF00175">
    <property type="entry name" value="NAD_binding_1"/>
    <property type="match status" value="1"/>
</dbReference>
<dbReference type="InterPro" id="IPR001709">
    <property type="entry name" value="Flavoprot_Pyr_Nucl_cyt_Rdtase"/>
</dbReference>
<dbReference type="Pfam" id="PF01558">
    <property type="entry name" value="POR"/>
    <property type="match status" value="1"/>
</dbReference>
<dbReference type="FunFam" id="3.40.50.920:FF:000007">
    <property type="entry name" value="Pyruvate:ferredoxin (Flavodoxin) oxidoreductase"/>
    <property type="match status" value="1"/>
</dbReference>
<evidence type="ECO:0000256" key="5">
    <source>
        <dbReference type="ARBA" id="ARBA00022448"/>
    </source>
</evidence>
<dbReference type="SUPFAM" id="SSF52343">
    <property type="entry name" value="Ferredoxin reductase-like, C-terminal NADP-linked domain"/>
    <property type="match status" value="1"/>
</dbReference>
<dbReference type="Gene3D" id="2.40.30.10">
    <property type="entry name" value="Translation factors"/>
    <property type="match status" value="1"/>
</dbReference>
<evidence type="ECO:0000256" key="2">
    <source>
        <dbReference type="ARBA" id="ARBA00001974"/>
    </source>
</evidence>
<evidence type="ECO:0000256" key="4">
    <source>
        <dbReference type="ARBA" id="ARBA00012604"/>
    </source>
</evidence>
<reference evidence="20" key="2">
    <citation type="submission" date="2023-05" db="EMBL/GenBank/DDBJ databases">
        <authorList>
            <consortium name="Lawrence Berkeley National Laboratory"/>
            <person name="Steindorff A."/>
            <person name="Hensen N."/>
            <person name="Bonometti L."/>
            <person name="Westerberg I."/>
            <person name="Brannstrom I.O."/>
            <person name="Guillou S."/>
            <person name="Cros-Aarteil S."/>
            <person name="Calhoun S."/>
            <person name="Haridas S."/>
            <person name="Kuo A."/>
            <person name="Mondo S."/>
            <person name="Pangilinan J."/>
            <person name="Riley R."/>
            <person name="Labutti K."/>
            <person name="Andreopoulos B."/>
            <person name="Lipzen A."/>
            <person name="Chen C."/>
            <person name="Yanf M."/>
            <person name="Daum C."/>
            <person name="Ng V."/>
            <person name="Clum A."/>
            <person name="Ohm R."/>
            <person name="Martin F."/>
            <person name="Silar P."/>
            <person name="Natvig D."/>
            <person name="Lalanne C."/>
            <person name="Gautier V."/>
            <person name="Ament-Velasquez S.L."/>
            <person name="Kruys A."/>
            <person name="Hutchinson M.I."/>
            <person name="Powell A.J."/>
            <person name="Barry K."/>
            <person name="Miller A.N."/>
            <person name="Grigoriev I.V."/>
            <person name="Debuchy R."/>
            <person name="Gladieux P."/>
            <person name="Thoren M.H."/>
            <person name="Johannesson H."/>
        </authorList>
    </citation>
    <scope>NUCLEOTIDE SEQUENCE</scope>
    <source>
        <strain evidence="20">CBS 731.68</strain>
    </source>
</reference>
<dbReference type="InterPro" id="IPR001433">
    <property type="entry name" value="OxRdtase_FAD/NAD-bd"/>
</dbReference>
<evidence type="ECO:0000256" key="1">
    <source>
        <dbReference type="ARBA" id="ARBA00001917"/>
    </source>
</evidence>
<organism evidence="20 21">
    <name type="scientific">Parathielavia appendiculata</name>
    <dbReference type="NCBI Taxonomy" id="2587402"/>
    <lineage>
        <taxon>Eukaryota</taxon>
        <taxon>Fungi</taxon>
        <taxon>Dikarya</taxon>
        <taxon>Ascomycota</taxon>
        <taxon>Pezizomycotina</taxon>
        <taxon>Sordariomycetes</taxon>
        <taxon>Sordariomycetidae</taxon>
        <taxon>Sordariales</taxon>
        <taxon>Chaetomiaceae</taxon>
        <taxon>Parathielavia</taxon>
    </lineage>
</organism>
<dbReference type="Gene3D" id="3.40.920.10">
    <property type="entry name" value="Pyruvate-ferredoxin oxidoreductase, PFOR, domain III"/>
    <property type="match status" value="1"/>
</dbReference>
<dbReference type="RefSeq" id="XP_062651864.1">
    <property type="nucleotide sequence ID" value="XM_062791606.1"/>
</dbReference>
<keyword evidence="9" id="KW-0479">Metal-binding</keyword>
<keyword evidence="12" id="KW-0249">Electron transport</keyword>
<evidence type="ECO:0000259" key="19">
    <source>
        <dbReference type="PROSITE" id="PS51384"/>
    </source>
</evidence>
<evidence type="ECO:0000313" key="21">
    <source>
        <dbReference type="Proteomes" id="UP001302602"/>
    </source>
</evidence>
<evidence type="ECO:0000256" key="12">
    <source>
        <dbReference type="ARBA" id="ARBA00022982"/>
    </source>
</evidence>
<sequence>MQLKNEVTTGGVVATPEPKTAPENLDGYQVPLGSISGPAYVTSQLLVQQTAYKLSDKIFSFSPETFDLDLAVKQWSHAAEKNIHGETTTVVPLQTRAGAGTFALGYIFSTDFDLSKRHIPQTLLAPSLSLRHLRSALDQLSLLYAVASPFVAHIAAADYSAHDGLVTEYESALQIAEDLGLGLVSSASAYEAQHMSLLATLLATLLPTLHVYDGLRTARETLKVVDALSEAAIADLYKKIAKEAVSLNKRLDIAGKLVELLRLFNSELGTSYAPFEYHGHEAPELVLVVFGSAEAQLAKQVVNTLAAEGKKVGAINVRIYRPFIEEAFLEVLPESVHQIAVLGQVRDTAAVDDASVQSALYSDVLTAVSFADRSSEATVVDVKYAASTTHTPSSIASIIRRLTSKDNQGEVRLALHALEQVRQYTFWDLDNSAAVGAPSALGKLLAREAPSNVYVHEAYDNLLQGGALRTDIRSSEKPIEAPFAIEEADVVFVGEEKLLKDVDVIKGSKSGSKLILRLPNFKPEDLEKRVPAPARKQIQEKGLELFVLDSSFSPALEKDGQLLAQLAFLQVARPDLTLPQLSKMAEVAQDQVTLAEVSDALQQALKQVEIPAAWSEAAEPLTAPLVQPKHTSFVPFQKDEPEPSLKVDSFQEAAKGLVFKEAYGTQIDLRPDLTVKTFTITVKENRRLTPLTYDRNIFHIEFDLGDSGLTYNIGEALGVHADNDAKQVLDFIEFYGLNADDLVQVPSREDPAVFETRTVYQSLVQNIDILGKPPKRFFEALAEFAADEAEKKKLEFLGGKEGAEDFKRLSEVETVTYVDVLQRFQSAHPAFADLVRIVAPLKRREYSIASAQAVTPTSVSLMIVVVDWVDAQGRQRYGQASRYLSLLKPGTAVTASVKPSVMKLPTKDTAPLIMAGLGTGLAPFRAFVQYRAMQKAQGKDIGAILLYLGSRHQREEYLYGEEWEAYVDAGVITLLGAAFSRDQPQKIYIQDRMRQTIKDIVKAYIAEEGSFYLCGPTWPVPDVTAVLEEAIAVEAKESGRKVDPRKEIERLKEDGRYVLEVY</sequence>
<name>A0AAN6Z833_9PEZI</name>
<dbReference type="FunFam" id="3.40.50.970:FF:000052">
    <property type="entry name" value="Sulfite reductase [NADPH] flavoprotein component"/>
    <property type="match status" value="1"/>
</dbReference>
<dbReference type="InterPro" id="IPR002869">
    <property type="entry name" value="Pyrv_flavodox_OxRed_cen"/>
</dbReference>
<evidence type="ECO:0000256" key="10">
    <source>
        <dbReference type="ARBA" id="ARBA00022827"/>
    </source>
</evidence>
<dbReference type="PANTHER" id="PTHR19384">
    <property type="entry name" value="NITRIC OXIDE SYNTHASE-RELATED"/>
    <property type="match status" value="1"/>
</dbReference>
<accession>A0AAN6Z833</accession>
<keyword evidence="15" id="KW-0411">Iron-sulfur</keyword>
<dbReference type="InterPro" id="IPR009014">
    <property type="entry name" value="Transketo_C/PFOR_II"/>
</dbReference>
<comment type="pathway">
    <text evidence="3">Sulfur metabolism; hydrogen sulfide biosynthesis; hydrogen sulfide from sulfite (NADPH route): step 1/1.</text>
</comment>
<dbReference type="GO" id="GO:0010181">
    <property type="term" value="F:FMN binding"/>
    <property type="evidence" value="ECO:0007669"/>
    <property type="project" value="TreeGrafter"/>
</dbReference>
<evidence type="ECO:0000256" key="14">
    <source>
        <dbReference type="ARBA" id="ARBA00023004"/>
    </source>
</evidence>
<dbReference type="InterPro" id="IPR023173">
    <property type="entry name" value="NADPH_Cyt_P450_Rdtase_alpha"/>
</dbReference>
<evidence type="ECO:0000256" key="16">
    <source>
        <dbReference type="ARBA" id="ARBA00052219"/>
    </source>
</evidence>
<dbReference type="Proteomes" id="UP001302602">
    <property type="component" value="Unassembled WGS sequence"/>
</dbReference>
<dbReference type="EMBL" id="MU853223">
    <property type="protein sequence ID" value="KAK4128093.1"/>
    <property type="molecule type" value="Genomic_DNA"/>
</dbReference>
<evidence type="ECO:0000256" key="7">
    <source>
        <dbReference type="ARBA" id="ARBA00022630"/>
    </source>
</evidence>
<dbReference type="InterPro" id="IPR039261">
    <property type="entry name" value="FNR_nucleotide-bd"/>
</dbReference>
<dbReference type="FunFam" id="3.40.50.80:FF:000011">
    <property type="entry name" value="Sulfite reductase flavoprotein component"/>
    <property type="match status" value="1"/>
</dbReference>
<keyword evidence="13" id="KW-0560">Oxidoreductase</keyword>
<evidence type="ECO:0000256" key="9">
    <source>
        <dbReference type="ARBA" id="ARBA00022723"/>
    </source>
</evidence>
<dbReference type="GO" id="GO:0046872">
    <property type="term" value="F:metal ion binding"/>
    <property type="evidence" value="ECO:0007669"/>
    <property type="project" value="UniProtKB-KW"/>
</dbReference>
<dbReference type="SUPFAM" id="SSF63380">
    <property type="entry name" value="Riboflavin synthase domain-like"/>
    <property type="match status" value="1"/>
</dbReference>
<keyword evidence="14" id="KW-0408">Iron</keyword>
<keyword evidence="6" id="KW-0004">4Fe-4S</keyword>
<dbReference type="AlphaFoldDB" id="A0AAN6Z833"/>
<keyword evidence="7" id="KW-0285">Flavoprotein</keyword>
<feature type="domain" description="FAD-binding FR-type" evidence="19">
    <location>
        <begin position="675"/>
        <end position="906"/>
    </location>
</feature>
<proteinExistence type="predicted"/>
<dbReference type="PRINTS" id="PR00371">
    <property type="entry name" value="FPNCR"/>
</dbReference>
<dbReference type="SUPFAM" id="SSF52922">
    <property type="entry name" value="TK C-terminal domain-like"/>
    <property type="match status" value="1"/>
</dbReference>
<evidence type="ECO:0000256" key="6">
    <source>
        <dbReference type="ARBA" id="ARBA00022485"/>
    </source>
</evidence>
<dbReference type="CDD" id="cd06207">
    <property type="entry name" value="CyPoR_like"/>
    <property type="match status" value="1"/>
</dbReference>
<evidence type="ECO:0000256" key="15">
    <source>
        <dbReference type="ARBA" id="ARBA00023014"/>
    </source>
</evidence>
<dbReference type="GO" id="GO:0005829">
    <property type="term" value="C:cytosol"/>
    <property type="evidence" value="ECO:0007669"/>
    <property type="project" value="TreeGrafter"/>
</dbReference>
<comment type="catalytic activity">
    <reaction evidence="16">
        <text>hydrogen sulfide + 3 NADP(+) + 3 H2O = sulfite + 3 NADPH + 4 H(+)</text>
        <dbReference type="Rhea" id="RHEA:13801"/>
        <dbReference type="ChEBI" id="CHEBI:15377"/>
        <dbReference type="ChEBI" id="CHEBI:15378"/>
        <dbReference type="ChEBI" id="CHEBI:17359"/>
        <dbReference type="ChEBI" id="CHEBI:29919"/>
        <dbReference type="ChEBI" id="CHEBI:57783"/>
        <dbReference type="ChEBI" id="CHEBI:58349"/>
        <dbReference type="EC" id="1.8.1.2"/>
    </reaction>
</comment>
<evidence type="ECO:0000256" key="13">
    <source>
        <dbReference type="ARBA" id="ARBA00023002"/>
    </source>
</evidence>
<keyword evidence="10" id="KW-0274">FAD</keyword>
<dbReference type="InterPro" id="IPR017927">
    <property type="entry name" value="FAD-bd_FR_type"/>
</dbReference>
<evidence type="ECO:0000256" key="3">
    <source>
        <dbReference type="ARBA" id="ARBA00004774"/>
    </source>
</evidence>
<comment type="cofactor">
    <cofactor evidence="1">
        <name>FMN</name>
        <dbReference type="ChEBI" id="CHEBI:58210"/>
    </cofactor>
</comment>
<dbReference type="Gene3D" id="3.40.50.970">
    <property type="match status" value="1"/>
</dbReference>
<feature type="region of interest" description="Disordered" evidence="18">
    <location>
        <begin position="1"/>
        <end position="24"/>
    </location>
</feature>
<evidence type="ECO:0000313" key="20">
    <source>
        <dbReference type="EMBL" id="KAK4128093.1"/>
    </source>
</evidence>
<dbReference type="SUPFAM" id="SSF53323">
    <property type="entry name" value="Pyruvate-ferredoxin oxidoreductase, PFOR, domain III"/>
    <property type="match status" value="1"/>
</dbReference>
<keyword evidence="5" id="KW-0813">Transport</keyword>
<dbReference type="Gene3D" id="1.20.990.10">
    <property type="entry name" value="NADPH-cytochrome p450 Reductase, Chain A, domain 3"/>
    <property type="match status" value="1"/>
</dbReference>
<evidence type="ECO:0000256" key="8">
    <source>
        <dbReference type="ARBA" id="ARBA00022643"/>
    </source>
</evidence>
<protein>
    <recommendedName>
        <fullName evidence="4">assimilatory sulfite reductase (NADPH)</fullName>
        <ecNumber evidence="4">1.8.1.2</ecNumber>
    </recommendedName>
</protein>
<dbReference type="EC" id="1.8.1.2" evidence="4"/>
<comment type="caution">
    <text evidence="20">The sequence shown here is derived from an EMBL/GenBank/DDBJ whole genome shotgun (WGS) entry which is preliminary data.</text>
</comment>
<keyword evidence="21" id="KW-1185">Reference proteome</keyword>
<dbReference type="Gene3D" id="3.40.50.80">
    <property type="entry name" value="Nucleotide-binding domain of ferredoxin-NADP reductase (FNR) module"/>
    <property type="match status" value="1"/>
</dbReference>
<evidence type="ECO:0000256" key="11">
    <source>
        <dbReference type="ARBA" id="ARBA00022857"/>
    </source>
</evidence>
<dbReference type="InterPro" id="IPR003097">
    <property type="entry name" value="CysJ-like_FAD-binding"/>
</dbReference>
<dbReference type="Gene3D" id="3.40.50.920">
    <property type="match status" value="1"/>
</dbReference>
<dbReference type="GO" id="GO:0004783">
    <property type="term" value="F:sulfite reductase (NADPH) activity"/>
    <property type="evidence" value="ECO:0007669"/>
    <property type="project" value="UniProtKB-EC"/>
</dbReference>
<dbReference type="Pfam" id="PF00667">
    <property type="entry name" value="FAD_binding_1"/>
    <property type="match status" value="1"/>
</dbReference>
<dbReference type="FunFam" id="1.20.990.10:FF:000010">
    <property type="entry name" value="Sulfite reductase [NADPH] flavoprotein component"/>
    <property type="match status" value="1"/>
</dbReference>